<dbReference type="PANTHER" id="PTHR12998">
    <property type="entry name" value="TRNA:M(4)X MODIFICATION ENZYME TRM13 HOMOLOG"/>
    <property type="match status" value="1"/>
</dbReference>
<reference evidence="14" key="1">
    <citation type="journal article" date="2016" name="Sci. Rep.">
        <title>Molecular characterization of firefly nuptial gifts: a multi-omics approach sheds light on postcopulatory sexual selection.</title>
        <authorList>
            <person name="Al-Wathiqui N."/>
            <person name="Fallon T.R."/>
            <person name="South A."/>
            <person name="Weng J.K."/>
            <person name="Lewis S.M."/>
        </authorList>
    </citation>
    <scope>NUCLEOTIDE SEQUENCE</scope>
</reference>
<keyword evidence="16" id="KW-1185">Reference proteome</keyword>
<keyword evidence="6 12" id="KW-0479">Metal-binding</keyword>
<evidence type="ECO:0000256" key="1">
    <source>
        <dbReference type="ARBA" id="ARBA00005265"/>
    </source>
</evidence>
<dbReference type="EC" id="2.1.1.225" evidence="12"/>
<evidence type="ECO:0000256" key="6">
    <source>
        <dbReference type="ARBA" id="ARBA00022723"/>
    </source>
</evidence>
<feature type="domain" description="CHHC U11-48K-type" evidence="13">
    <location>
        <begin position="53"/>
        <end position="80"/>
    </location>
</feature>
<organism evidence="14">
    <name type="scientific">Photinus pyralis</name>
    <name type="common">Common eastern firefly</name>
    <name type="synonym">Lampyris pyralis</name>
    <dbReference type="NCBI Taxonomy" id="7054"/>
    <lineage>
        <taxon>Eukaryota</taxon>
        <taxon>Metazoa</taxon>
        <taxon>Ecdysozoa</taxon>
        <taxon>Arthropoda</taxon>
        <taxon>Hexapoda</taxon>
        <taxon>Insecta</taxon>
        <taxon>Pterygota</taxon>
        <taxon>Neoptera</taxon>
        <taxon>Endopterygota</taxon>
        <taxon>Coleoptera</taxon>
        <taxon>Polyphaga</taxon>
        <taxon>Elateriformia</taxon>
        <taxon>Elateroidea</taxon>
        <taxon>Lampyridae</taxon>
        <taxon>Lampyrinae</taxon>
        <taxon>Photinus</taxon>
    </lineage>
</organism>
<dbReference type="InterPro" id="IPR022776">
    <property type="entry name" value="TRM13/UPF0224_CHHC_Znf_dom"/>
</dbReference>
<dbReference type="InParanoid" id="A0A1Y1K2W0"/>
<dbReference type="FunCoup" id="A0A1Y1K2W0">
    <property type="interactions" value="1442"/>
</dbReference>
<keyword evidence="5 12" id="KW-0819">tRNA processing</keyword>
<keyword evidence="2 12" id="KW-0489">Methyltransferase</keyword>
<dbReference type="Pfam" id="PF11722">
    <property type="entry name" value="zf-TRM13_CCCH"/>
    <property type="match status" value="1"/>
</dbReference>
<dbReference type="Pfam" id="PF05253">
    <property type="entry name" value="zf-U11-48K"/>
    <property type="match status" value="1"/>
</dbReference>
<proteinExistence type="inferred from homology"/>
<evidence type="ECO:0000256" key="8">
    <source>
        <dbReference type="ARBA" id="ARBA00022833"/>
    </source>
</evidence>
<comment type="catalytic activity">
    <reaction evidence="11 12">
        <text>adenosine(4) in tRNA(His) + S-adenosyl-L-methionine = 2'-O-methyladenosine(4) in tRNA(His) + S-adenosyl-L-homocysteine + H(+)</text>
        <dbReference type="Rhea" id="RHEA:43196"/>
        <dbReference type="Rhea" id="RHEA-COMP:10401"/>
        <dbReference type="Rhea" id="RHEA-COMP:10402"/>
        <dbReference type="ChEBI" id="CHEBI:15378"/>
        <dbReference type="ChEBI" id="CHEBI:57856"/>
        <dbReference type="ChEBI" id="CHEBI:59789"/>
        <dbReference type="ChEBI" id="CHEBI:74411"/>
        <dbReference type="ChEBI" id="CHEBI:74477"/>
        <dbReference type="EC" id="2.1.1.225"/>
    </reaction>
</comment>
<reference evidence="15" key="3">
    <citation type="submission" date="2019-08" db="EMBL/GenBank/DDBJ databases">
        <authorList>
            <consortium name="Photinus pyralis genome working group"/>
            <person name="Fallon T.R."/>
            <person name="Sander Lower S.E."/>
            <person name="Weng J.-K."/>
        </authorList>
    </citation>
    <scope>NUCLEOTIDE SEQUENCE</scope>
    <source>
        <strain evidence="15">1611_PpyrPB1</strain>
        <tissue evidence="15">Whole body</tissue>
    </source>
</reference>
<evidence type="ECO:0000313" key="16">
    <source>
        <dbReference type="Proteomes" id="UP000327044"/>
    </source>
</evidence>
<dbReference type="OrthoDB" id="258806at2759"/>
<keyword evidence="4 12" id="KW-0949">S-adenosyl-L-methionine</keyword>
<name>A0A1Y1K2W0_PHOPY</name>
<dbReference type="GO" id="GO:0008270">
    <property type="term" value="F:zinc ion binding"/>
    <property type="evidence" value="ECO:0007669"/>
    <property type="project" value="UniProtKB-KW"/>
</dbReference>
<evidence type="ECO:0000256" key="12">
    <source>
        <dbReference type="RuleBase" id="RU367103"/>
    </source>
</evidence>
<keyword evidence="8 12" id="KW-0862">Zinc</keyword>
<evidence type="ECO:0000256" key="5">
    <source>
        <dbReference type="ARBA" id="ARBA00022694"/>
    </source>
</evidence>
<evidence type="ECO:0000256" key="2">
    <source>
        <dbReference type="ARBA" id="ARBA00022603"/>
    </source>
</evidence>
<comment type="similarity">
    <text evidence="1 12">Belongs to the methyltransferase TRM13 family.</text>
</comment>
<evidence type="ECO:0000256" key="9">
    <source>
        <dbReference type="ARBA" id="ARBA00048165"/>
    </source>
</evidence>
<sequence length="413" mass="46275">MSEKNTHAHCNHYVTRKKRFCRMTVKEGEQFCGEHQTALNNEGPSNASGQNIRIVCPLDSKHTCYASKLKKHLKKCNAKPSQDVPYLQKNVNVEVESTSQTRSLANMPVPQLLEVIAKVNKIHKDIQNSIQEKLATHSVLDEELGNPAYGPATKKHLVQVSSILGLLQEYNLLQDDTCFVELGAGKGKVSYWLAKTLELLRHSSSSVLLVERASLRHKHDNKLDKTDVSVVRIRADIADLLLPEIDTIAKAKHVVGVTKHLCGDATDLALTCLMNCQSSGKDVTGMVMTFCCLHRCHWNTYVGKHFFEHVGINSVDFDIMCGLVSWAVCGSGQSREKRKNDESGLGENERYTQIGLNRCEKETVGKKCKDLINWGRKIYLQNQGFNCDLCYYVNSNITLENVCIIAMKANKEV</sequence>
<keyword evidence="3 12" id="KW-0808">Transferase</keyword>
<dbReference type="GO" id="GO:0030488">
    <property type="term" value="P:tRNA methylation"/>
    <property type="evidence" value="ECO:0007669"/>
    <property type="project" value="InterPro"/>
</dbReference>
<dbReference type="AlphaFoldDB" id="A0A1Y1K2W0"/>
<evidence type="ECO:0000256" key="3">
    <source>
        <dbReference type="ARBA" id="ARBA00022679"/>
    </source>
</evidence>
<dbReference type="Proteomes" id="UP000327044">
    <property type="component" value="Unassembled WGS sequence"/>
</dbReference>
<reference evidence="15 16" key="2">
    <citation type="journal article" date="2018" name="Elife">
        <title>Firefly genomes illuminate parallel origins of bioluminescence in beetles.</title>
        <authorList>
            <person name="Fallon T.R."/>
            <person name="Lower S.E."/>
            <person name="Chang C.H."/>
            <person name="Bessho-Uehara M."/>
            <person name="Martin G.J."/>
            <person name="Bewick A.J."/>
            <person name="Behringer M."/>
            <person name="Debat H.J."/>
            <person name="Wong I."/>
            <person name="Day J.C."/>
            <person name="Suvorov A."/>
            <person name="Silva C.J."/>
            <person name="Stanger-Hall K.F."/>
            <person name="Hall D.W."/>
            <person name="Schmitz R.J."/>
            <person name="Nelson D.R."/>
            <person name="Lewis S.M."/>
            <person name="Shigenobu S."/>
            <person name="Bybee S.M."/>
            <person name="Larracuente A.M."/>
            <person name="Oba Y."/>
            <person name="Weng J.K."/>
        </authorList>
    </citation>
    <scope>NUCLEOTIDE SEQUENCE [LARGE SCALE GENOMIC DNA]</scope>
    <source>
        <strain evidence="15">1611_PpyrPB1</strain>
        <tissue evidence="15">Whole body</tissue>
    </source>
</reference>
<evidence type="ECO:0000256" key="11">
    <source>
        <dbReference type="ARBA" id="ARBA00049393"/>
    </source>
</evidence>
<comment type="catalytic activity">
    <reaction evidence="9 12">
        <text>cytidine(4) in tRNA(Pro) + S-adenosyl-L-methionine = 2'-O-methylcytidine(4) in tRNA(Pro) + S-adenosyl-L-homocysteine + H(+)</text>
        <dbReference type="Rhea" id="RHEA:32767"/>
        <dbReference type="Rhea" id="RHEA-COMP:10397"/>
        <dbReference type="Rhea" id="RHEA-COMP:10398"/>
        <dbReference type="ChEBI" id="CHEBI:15378"/>
        <dbReference type="ChEBI" id="CHEBI:57856"/>
        <dbReference type="ChEBI" id="CHEBI:59789"/>
        <dbReference type="ChEBI" id="CHEBI:74495"/>
        <dbReference type="ChEBI" id="CHEBI:82748"/>
        <dbReference type="EC" id="2.1.1.225"/>
    </reaction>
</comment>
<dbReference type="PANTHER" id="PTHR12998:SF0">
    <property type="entry name" value="TRNA:M(4)X MODIFICATION ENZYME TRM13 HOMOLOG"/>
    <property type="match status" value="1"/>
</dbReference>
<protein>
    <recommendedName>
        <fullName evidence="12">tRNA:m(4)X modification enzyme TRM13</fullName>
        <ecNumber evidence="12">2.1.1.225</ecNumber>
    </recommendedName>
</protein>
<dbReference type="InterPro" id="IPR021721">
    <property type="entry name" value="Znf_CCCH-type_TRM13"/>
</dbReference>
<comment type="function">
    <text evidence="12">tRNA methylase which 2'-O-methylates cytidine(4) in tRNA(Pro) and tRNA(Gly)(GCC), and adenosine(4) in tRNA(His).</text>
</comment>
<dbReference type="InterPro" id="IPR007871">
    <property type="entry name" value="Methyltransferase_TRM13"/>
</dbReference>
<dbReference type="Pfam" id="PF05206">
    <property type="entry name" value="TRM13"/>
    <property type="match status" value="1"/>
</dbReference>
<dbReference type="InterPro" id="IPR039044">
    <property type="entry name" value="Trm13"/>
</dbReference>
<evidence type="ECO:0000313" key="15">
    <source>
        <dbReference type="EMBL" id="KAB0802955.1"/>
    </source>
</evidence>
<evidence type="ECO:0000313" key="14">
    <source>
        <dbReference type="EMBL" id="JAV54831.1"/>
    </source>
</evidence>
<evidence type="ECO:0000259" key="13">
    <source>
        <dbReference type="PROSITE" id="PS51800"/>
    </source>
</evidence>
<comment type="catalytic activity">
    <reaction evidence="10 12">
        <text>cytidine(4) in tRNA(Gly)(GCC) + S-adenosyl-L-methionine = 2'-O-methylcytidine(4) in tRNA(Gly)(GCC) + S-adenosyl-L-homocysteine + H(+)</text>
        <dbReference type="Rhea" id="RHEA:43192"/>
        <dbReference type="Rhea" id="RHEA-COMP:10399"/>
        <dbReference type="Rhea" id="RHEA-COMP:10400"/>
        <dbReference type="ChEBI" id="CHEBI:15378"/>
        <dbReference type="ChEBI" id="CHEBI:57856"/>
        <dbReference type="ChEBI" id="CHEBI:59789"/>
        <dbReference type="ChEBI" id="CHEBI:74495"/>
        <dbReference type="ChEBI" id="CHEBI:82748"/>
        <dbReference type="EC" id="2.1.1.225"/>
    </reaction>
</comment>
<evidence type="ECO:0000256" key="7">
    <source>
        <dbReference type="ARBA" id="ARBA00022771"/>
    </source>
</evidence>
<dbReference type="EMBL" id="GEZM01096534">
    <property type="protein sequence ID" value="JAV54831.1"/>
    <property type="molecule type" value="Transcribed_RNA"/>
</dbReference>
<keyword evidence="7 12" id="KW-0863">Zinc-finger</keyword>
<dbReference type="EMBL" id="GEZM01096538">
    <property type="protein sequence ID" value="JAV54826.1"/>
    <property type="molecule type" value="Transcribed_RNA"/>
</dbReference>
<gene>
    <name evidence="15" type="ORF">PPYR_05141</name>
</gene>
<dbReference type="EMBL" id="VVIM01000002">
    <property type="protein sequence ID" value="KAB0802955.1"/>
    <property type="molecule type" value="Genomic_DNA"/>
</dbReference>
<accession>A0A1Y1K2W0</accession>
<dbReference type="GO" id="GO:0106050">
    <property type="term" value="F:tRNA 2'-O-methyltransferase activity"/>
    <property type="evidence" value="ECO:0007669"/>
    <property type="project" value="UniProtKB-UniRule"/>
</dbReference>
<dbReference type="PROSITE" id="PS51800">
    <property type="entry name" value="ZF_CHHC_U11_48K"/>
    <property type="match status" value="1"/>
</dbReference>
<evidence type="ECO:0000256" key="4">
    <source>
        <dbReference type="ARBA" id="ARBA00022691"/>
    </source>
</evidence>
<evidence type="ECO:0000256" key="10">
    <source>
        <dbReference type="ARBA" id="ARBA00048635"/>
    </source>
</evidence>